<evidence type="ECO:0000256" key="2">
    <source>
        <dbReference type="ARBA" id="ARBA00022737"/>
    </source>
</evidence>
<evidence type="ECO:0000256" key="3">
    <source>
        <dbReference type="SAM" id="MobiDB-lite"/>
    </source>
</evidence>
<dbReference type="Gene3D" id="2.120.10.80">
    <property type="entry name" value="Kelch-type beta propeller"/>
    <property type="match status" value="2"/>
</dbReference>
<dbReference type="EMBL" id="VFQX01000072">
    <property type="protein sequence ID" value="KAF0971942.1"/>
    <property type="molecule type" value="Genomic_DNA"/>
</dbReference>
<comment type="caution">
    <text evidence="4">The sequence shown here is derived from an EMBL/GenBank/DDBJ whole genome shotgun (WGS) entry which is preliminary data.</text>
</comment>
<keyword evidence="2" id="KW-0677">Repeat</keyword>
<dbReference type="VEuPathDB" id="AmoebaDB:NfTy_087010"/>
<proteinExistence type="predicted"/>
<evidence type="ECO:0000256" key="1">
    <source>
        <dbReference type="ARBA" id="ARBA00022441"/>
    </source>
</evidence>
<dbReference type="AlphaFoldDB" id="A0A6A5B9Z8"/>
<keyword evidence="1" id="KW-0880">Kelch repeat</keyword>
<dbReference type="Proteomes" id="UP000444721">
    <property type="component" value="Unassembled WGS sequence"/>
</dbReference>
<protein>
    <submittedName>
        <fullName evidence="4">Uncharacterized protein</fullName>
    </submittedName>
</protein>
<gene>
    <name evidence="4" type="ORF">FDP41_009638</name>
</gene>
<keyword evidence="5" id="KW-1185">Reference proteome</keyword>
<dbReference type="Pfam" id="PF01344">
    <property type="entry name" value="Kelch_1"/>
    <property type="match status" value="1"/>
</dbReference>
<reference evidence="4 5" key="1">
    <citation type="journal article" date="2019" name="Sci. Rep.">
        <title>Nanopore sequencing improves the draft genome of the human pathogenic amoeba Naegleria fowleri.</title>
        <authorList>
            <person name="Liechti N."/>
            <person name="Schurch N."/>
            <person name="Bruggmann R."/>
            <person name="Wittwer M."/>
        </authorList>
    </citation>
    <scope>NUCLEOTIDE SEQUENCE [LARGE SCALE GENOMIC DNA]</scope>
    <source>
        <strain evidence="4 5">ATCC 30894</strain>
    </source>
</reference>
<evidence type="ECO:0000313" key="5">
    <source>
        <dbReference type="Proteomes" id="UP000444721"/>
    </source>
</evidence>
<accession>A0A6A5B9Z8</accession>
<dbReference type="Pfam" id="PF24681">
    <property type="entry name" value="Kelch_KLHDC2_KLHL20_DRC7"/>
    <property type="match status" value="1"/>
</dbReference>
<dbReference type="PANTHER" id="PTHR46093">
    <property type="entry name" value="ACYL-COA-BINDING DOMAIN-CONTAINING PROTEIN 5"/>
    <property type="match status" value="1"/>
</dbReference>
<name>A0A6A5B9Z8_NAEFO</name>
<dbReference type="InterPro" id="IPR006652">
    <property type="entry name" value="Kelch_1"/>
</dbReference>
<dbReference type="GeneID" id="68116853"/>
<dbReference type="PANTHER" id="PTHR46093:SF18">
    <property type="entry name" value="FIBRONECTIN TYPE-III DOMAIN-CONTAINING PROTEIN"/>
    <property type="match status" value="1"/>
</dbReference>
<dbReference type="InterPro" id="IPR015915">
    <property type="entry name" value="Kelch-typ_b-propeller"/>
</dbReference>
<dbReference type="VEuPathDB" id="AmoebaDB:NF0050800"/>
<dbReference type="RefSeq" id="XP_044556657.1">
    <property type="nucleotide sequence ID" value="XM_044713617.1"/>
</dbReference>
<evidence type="ECO:0000313" key="4">
    <source>
        <dbReference type="EMBL" id="KAF0971942.1"/>
    </source>
</evidence>
<dbReference type="VEuPathDB" id="AmoebaDB:FDP41_009638"/>
<feature type="compositionally biased region" description="Polar residues" evidence="3">
    <location>
        <begin position="358"/>
        <end position="368"/>
    </location>
</feature>
<feature type="region of interest" description="Disordered" evidence="3">
    <location>
        <begin position="358"/>
        <end position="401"/>
    </location>
</feature>
<organism evidence="4 5">
    <name type="scientific">Naegleria fowleri</name>
    <name type="common">Brain eating amoeba</name>
    <dbReference type="NCBI Taxonomy" id="5763"/>
    <lineage>
        <taxon>Eukaryota</taxon>
        <taxon>Discoba</taxon>
        <taxon>Heterolobosea</taxon>
        <taxon>Tetramitia</taxon>
        <taxon>Eutetramitia</taxon>
        <taxon>Vahlkampfiidae</taxon>
        <taxon>Naegleria</taxon>
    </lineage>
</organism>
<sequence length="462" mass="52031">MVNSDHKVKWKLRSTGQVTPRAGHCVANIPGTPLMYVFGGSHNHLGDQISSKELDVYNCNKEGFWRRAGLSSPIEAEDAKILRPKARIGAVMVGIERGQMIGELSYASTTISENQEPHNALLLFGGWHEDTVLNDLWKFNCKTEKWINLTDKQKNPPPARSNHSGVLIDNNFIIFGGLGEEIEDVKQDMYILDVQTLIWRKIPLDDTDEKPPASRSHACCVHRKSMVLFGGGTEKVCFNHLYKFDLEVERWFKITPNKSEELLQAEKDPTKPISSNLVLTEPEPRMFSTAVVYDLDRMFVFGGRNGKQKINEVWQFDFANLQWNLMQVGDYLEDESNTLVLNDDDMAGSDDFDQFPLQSSVPTTNNDDAMNDASPLPSPLTPFSSKKRPTKPTPRTGMGMTVVTTGKQLGPKTQRILVFGGNDVKKKLSEVWELIVNPREFSKRVAALIESPNFSDINIKVF</sequence>
<dbReference type="OrthoDB" id="45365at2759"/>
<dbReference type="OMA" id="RSHACCV"/>
<dbReference type="SUPFAM" id="SSF117281">
    <property type="entry name" value="Kelch motif"/>
    <property type="match status" value="1"/>
</dbReference>